<protein>
    <submittedName>
        <fullName evidence="2">Uncharacterized protein</fullName>
    </submittedName>
</protein>
<evidence type="ECO:0000313" key="3">
    <source>
        <dbReference type="Proteomes" id="UP000292447"/>
    </source>
</evidence>
<name>A0A4P6XIK0_9ASCO</name>
<proteinExistence type="predicted"/>
<evidence type="ECO:0000256" key="1">
    <source>
        <dbReference type="SAM" id="MobiDB-lite"/>
    </source>
</evidence>
<dbReference type="Proteomes" id="UP000292447">
    <property type="component" value="Chromosome I"/>
</dbReference>
<evidence type="ECO:0000313" key="2">
    <source>
        <dbReference type="EMBL" id="QBM85648.1"/>
    </source>
</evidence>
<organism evidence="2 3">
    <name type="scientific">Metschnikowia aff. pulcherrima</name>
    <dbReference type="NCBI Taxonomy" id="2163413"/>
    <lineage>
        <taxon>Eukaryota</taxon>
        <taxon>Fungi</taxon>
        <taxon>Dikarya</taxon>
        <taxon>Ascomycota</taxon>
        <taxon>Saccharomycotina</taxon>
        <taxon>Pichiomycetes</taxon>
        <taxon>Metschnikowiaceae</taxon>
        <taxon>Metschnikowia</taxon>
    </lineage>
</organism>
<feature type="region of interest" description="Disordered" evidence="1">
    <location>
        <begin position="1"/>
        <end position="24"/>
    </location>
</feature>
<sequence length="237" mass="26439">MSSQRTQSTTGSGKGSSPRSVLTSLTSRRNSFLSENMMKNETSLIYDAYTFLRGLSSYHVISLRESQGFLFNQDLFASTYQQLRTLMKERQALRHSKKRSKSHSSAIKWHAPQQKPHRRHTTYGQAPLLRTVGDESAIDEGSSDEMCVEGLSNASEQANPPNLQKSISFSEPLERARGAIHGEDRNAEENATDHDEDNSDSSEMSDAPETLDFSPIGSNYVPVIDILVDDMDHVPDL</sequence>
<keyword evidence="3" id="KW-1185">Reference proteome</keyword>
<feature type="compositionally biased region" description="Basic and acidic residues" evidence="1">
    <location>
        <begin position="181"/>
        <end position="193"/>
    </location>
</feature>
<dbReference type="EMBL" id="CP034456">
    <property type="protein sequence ID" value="QBM85648.1"/>
    <property type="molecule type" value="Genomic_DNA"/>
</dbReference>
<feature type="compositionally biased region" description="Basic residues" evidence="1">
    <location>
        <begin position="93"/>
        <end position="102"/>
    </location>
</feature>
<gene>
    <name evidence="2" type="ORF">METSCH_A02710</name>
</gene>
<dbReference type="AlphaFoldDB" id="A0A4P6XIK0"/>
<reference evidence="3" key="1">
    <citation type="submission" date="2019-03" db="EMBL/GenBank/DDBJ databases">
        <title>Snf2 controls pulcherriminic acid biosynthesis and connects pigmentation and antifungal activity of the yeast Metschnikowia pulcherrima.</title>
        <authorList>
            <person name="Gore-Lloyd D."/>
            <person name="Sumann I."/>
            <person name="Brachmann A.O."/>
            <person name="Schneeberger K."/>
            <person name="Ortiz-Merino R.A."/>
            <person name="Moreno-Beltran M."/>
            <person name="Schlaefli M."/>
            <person name="Kirner P."/>
            <person name="Santos Kron A."/>
            <person name="Wolfe K.H."/>
            <person name="Piel J."/>
            <person name="Ahrens C.H."/>
            <person name="Henk D."/>
            <person name="Freimoser F.M."/>
        </authorList>
    </citation>
    <scope>NUCLEOTIDE SEQUENCE [LARGE SCALE GENOMIC DNA]</scope>
    <source>
        <strain evidence="3">APC 1.2</strain>
    </source>
</reference>
<feature type="region of interest" description="Disordered" evidence="1">
    <location>
        <begin position="92"/>
        <end position="129"/>
    </location>
</feature>
<feature type="compositionally biased region" description="Low complexity" evidence="1">
    <location>
        <begin position="1"/>
        <end position="20"/>
    </location>
</feature>
<accession>A0A4P6XIK0</accession>
<feature type="region of interest" description="Disordered" evidence="1">
    <location>
        <begin position="181"/>
        <end position="216"/>
    </location>
</feature>